<keyword evidence="2" id="KW-1185">Reference proteome</keyword>
<dbReference type="Proteomes" id="UP000464751">
    <property type="component" value="Chromosome"/>
</dbReference>
<organism evidence="1 2">
    <name type="scientific">Ancylobacter pratisalsi</name>
    <dbReference type="NCBI Taxonomy" id="1745854"/>
    <lineage>
        <taxon>Bacteria</taxon>
        <taxon>Pseudomonadati</taxon>
        <taxon>Pseudomonadota</taxon>
        <taxon>Alphaproteobacteria</taxon>
        <taxon>Hyphomicrobiales</taxon>
        <taxon>Xanthobacteraceae</taxon>
        <taxon>Ancylobacter</taxon>
    </lineage>
</organism>
<evidence type="ECO:0000313" key="2">
    <source>
        <dbReference type="Proteomes" id="UP000464751"/>
    </source>
</evidence>
<dbReference type="AlphaFoldDB" id="A0A6P1YHD9"/>
<dbReference type="EMBL" id="CP048630">
    <property type="protein sequence ID" value="QIB32380.1"/>
    <property type="molecule type" value="Genomic_DNA"/>
</dbReference>
<sequence length="99" mass="10283">MTATIVKGEGWLRTLGFGSSTARYEITIRRPAGAGSSQATADGVLRAEVATMIEARSAQRAVLVLESGRSVAIVIKDLTPAGLVFAVPADPHRSAGLFS</sequence>
<dbReference type="RefSeq" id="WP_163073322.1">
    <property type="nucleotide sequence ID" value="NZ_CP048630.1"/>
</dbReference>
<accession>A0A6P1YHD9</accession>
<proteinExistence type="predicted"/>
<protein>
    <submittedName>
        <fullName evidence="1">Uncharacterized protein</fullName>
    </submittedName>
</protein>
<dbReference type="KEGG" id="apra:G3A50_00660"/>
<reference evidence="1 2" key="1">
    <citation type="submission" date="2020-02" db="EMBL/GenBank/DDBJ databases">
        <authorList>
            <person name="Li G."/>
        </authorList>
    </citation>
    <scope>NUCLEOTIDE SEQUENCE [LARGE SCALE GENOMIC DNA]</scope>
    <source>
        <strain evidence="1 2">DSM 102029</strain>
    </source>
</reference>
<name>A0A6P1YHD9_9HYPH</name>
<gene>
    <name evidence="1" type="ORF">G3A50_00660</name>
</gene>
<evidence type="ECO:0000313" key="1">
    <source>
        <dbReference type="EMBL" id="QIB32380.1"/>
    </source>
</evidence>